<dbReference type="PANTHER" id="PTHR24119">
    <property type="entry name" value="ACYL-COA-BINDING DOMAIN-CONTAINING PROTEIN 6"/>
    <property type="match status" value="1"/>
</dbReference>
<reference evidence="8 9" key="1">
    <citation type="submission" date="2024-03" db="EMBL/GenBank/DDBJ databases">
        <title>Complete genome sequence of the green alga Chloropicon roscoffensis RCC1871.</title>
        <authorList>
            <person name="Lemieux C."/>
            <person name="Pombert J.-F."/>
            <person name="Otis C."/>
            <person name="Turmel M."/>
        </authorList>
    </citation>
    <scope>NUCLEOTIDE SEQUENCE [LARGE SCALE GENOMIC DNA]</scope>
    <source>
        <strain evidence="8 9">RCC1871</strain>
    </source>
</reference>
<proteinExistence type="inferred from homology"/>
<name>A0AAX4PLG8_9CHLO</name>
<gene>
    <name evidence="8" type="ORF">HKI87_16g84260</name>
</gene>
<evidence type="ECO:0000256" key="4">
    <source>
        <dbReference type="ARBA" id="ARBA00023121"/>
    </source>
</evidence>
<keyword evidence="4" id="KW-0446">Lipid-binding</keyword>
<dbReference type="PROSITE" id="PS50088">
    <property type="entry name" value="ANK_REPEAT"/>
    <property type="match status" value="2"/>
</dbReference>
<sequence>MMSAEWARRLVVLGAAGLGLAGAAYAYRHHASAARALPERKQELRQEEEEAVPTEKDVQDFEKACEFVSSTTLVSAGVFGPPDLLELYGLYKQATEGDLNASSSAGWAASAWGWIKSASSLSPREEAKRRSWLRCRGMSRGRAMTMYVGKVLARCAQRELDFKLDGEPEEAEAGWVATSTLRDAYHDEEDGEDGPEEETSDWFNAVADDAVTADAIAALASRATAAAAAGETTPSTPTTTLASASASGSPSFPPIEEVTERDGKLRSCLHWAADNGNADLVRALLLNRADPNSRDEDGQTPLHYAAICEYREIYDMLVGAGADENAEDGQGETPASWVPEHWRGGSQKQFIGWNS</sequence>
<feature type="repeat" description="ANK" evidence="5">
    <location>
        <begin position="264"/>
        <end position="296"/>
    </location>
</feature>
<evidence type="ECO:0000259" key="7">
    <source>
        <dbReference type="PROSITE" id="PS51228"/>
    </source>
</evidence>
<dbReference type="Gene3D" id="1.25.40.20">
    <property type="entry name" value="Ankyrin repeat-containing domain"/>
    <property type="match status" value="2"/>
</dbReference>
<keyword evidence="3 5" id="KW-0040">ANK repeat</keyword>
<keyword evidence="9" id="KW-1185">Reference proteome</keyword>
<dbReference type="GO" id="GO:0000062">
    <property type="term" value="F:fatty-acyl-CoA binding"/>
    <property type="evidence" value="ECO:0007669"/>
    <property type="project" value="InterPro"/>
</dbReference>
<dbReference type="AlphaFoldDB" id="A0AAX4PLG8"/>
<dbReference type="EMBL" id="CP151516">
    <property type="protein sequence ID" value="WZN66855.1"/>
    <property type="molecule type" value="Genomic_DNA"/>
</dbReference>
<feature type="repeat" description="ANK" evidence="5">
    <location>
        <begin position="297"/>
        <end position="329"/>
    </location>
</feature>
<keyword evidence="2" id="KW-0677">Repeat</keyword>
<dbReference type="InterPro" id="IPR002110">
    <property type="entry name" value="Ankyrin_rpt"/>
</dbReference>
<comment type="similarity">
    <text evidence="1">Belongs to the ACBP family.</text>
</comment>
<protein>
    <submittedName>
        <fullName evidence="8">Acyl-CoA-binding domain-containing protein</fullName>
    </submittedName>
</protein>
<dbReference type="PANTHER" id="PTHR24119:SF0">
    <property type="entry name" value="ACYL-COA-BINDING DOMAIN-CONTAINING PROTEIN 6"/>
    <property type="match status" value="1"/>
</dbReference>
<feature type="compositionally biased region" description="Low complexity" evidence="6">
    <location>
        <begin position="228"/>
        <end position="250"/>
    </location>
</feature>
<dbReference type="SUPFAM" id="SSF47027">
    <property type="entry name" value="Acyl-CoA binding protein"/>
    <property type="match status" value="1"/>
</dbReference>
<feature type="compositionally biased region" description="Polar residues" evidence="6">
    <location>
        <begin position="346"/>
        <end position="355"/>
    </location>
</feature>
<dbReference type="Proteomes" id="UP001472866">
    <property type="component" value="Chromosome 16"/>
</dbReference>
<dbReference type="SMART" id="SM00248">
    <property type="entry name" value="ANK"/>
    <property type="match status" value="2"/>
</dbReference>
<dbReference type="InterPro" id="IPR035984">
    <property type="entry name" value="Acyl-CoA-binding_sf"/>
</dbReference>
<evidence type="ECO:0000313" key="9">
    <source>
        <dbReference type="Proteomes" id="UP001472866"/>
    </source>
</evidence>
<dbReference type="Gene3D" id="1.20.80.10">
    <property type="match status" value="1"/>
</dbReference>
<dbReference type="PROSITE" id="PS50297">
    <property type="entry name" value="ANK_REP_REGION"/>
    <property type="match status" value="2"/>
</dbReference>
<evidence type="ECO:0000313" key="8">
    <source>
        <dbReference type="EMBL" id="WZN66855.1"/>
    </source>
</evidence>
<dbReference type="Pfam" id="PF00887">
    <property type="entry name" value="ACBP"/>
    <property type="match status" value="1"/>
</dbReference>
<feature type="domain" description="ACB" evidence="7">
    <location>
        <begin position="57"/>
        <end position="160"/>
    </location>
</feature>
<feature type="region of interest" description="Disordered" evidence="6">
    <location>
        <begin position="228"/>
        <end position="259"/>
    </location>
</feature>
<dbReference type="SUPFAM" id="SSF48403">
    <property type="entry name" value="Ankyrin repeat"/>
    <property type="match status" value="1"/>
</dbReference>
<feature type="region of interest" description="Disordered" evidence="6">
    <location>
        <begin position="323"/>
        <end position="355"/>
    </location>
</feature>
<accession>A0AAX4PLG8</accession>
<evidence type="ECO:0000256" key="5">
    <source>
        <dbReference type="PROSITE-ProRule" id="PRU00023"/>
    </source>
</evidence>
<evidence type="ECO:0000256" key="2">
    <source>
        <dbReference type="ARBA" id="ARBA00022737"/>
    </source>
</evidence>
<evidence type="ECO:0000256" key="3">
    <source>
        <dbReference type="ARBA" id="ARBA00023043"/>
    </source>
</evidence>
<dbReference type="Pfam" id="PF12796">
    <property type="entry name" value="Ank_2"/>
    <property type="match status" value="1"/>
</dbReference>
<dbReference type="InterPro" id="IPR000582">
    <property type="entry name" value="Acyl-CoA-binding_protein"/>
</dbReference>
<dbReference type="InterPro" id="IPR036770">
    <property type="entry name" value="Ankyrin_rpt-contain_sf"/>
</dbReference>
<dbReference type="PROSITE" id="PS51228">
    <property type="entry name" value="ACB_2"/>
    <property type="match status" value="1"/>
</dbReference>
<evidence type="ECO:0000256" key="1">
    <source>
        <dbReference type="ARBA" id="ARBA00005567"/>
    </source>
</evidence>
<evidence type="ECO:0000256" key="6">
    <source>
        <dbReference type="SAM" id="MobiDB-lite"/>
    </source>
</evidence>
<dbReference type="InterPro" id="IPR014352">
    <property type="entry name" value="FERM/acyl-CoA-bd_prot_sf"/>
</dbReference>
<organism evidence="8 9">
    <name type="scientific">Chloropicon roscoffensis</name>
    <dbReference type="NCBI Taxonomy" id="1461544"/>
    <lineage>
        <taxon>Eukaryota</taxon>
        <taxon>Viridiplantae</taxon>
        <taxon>Chlorophyta</taxon>
        <taxon>Chloropicophyceae</taxon>
        <taxon>Chloropicales</taxon>
        <taxon>Chloropicaceae</taxon>
        <taxon>Chloropicon</taxon>
    </lineage>
</organism>